<evidence type="ECO:0000256" key="1">
    <source>
        <dbReference type="SAM" id="MobiDB-lite"/>
    </source>
</evidence>
<feature type="compositionally biased region" description="Low complexity" evidence="1">
    <location>
        <begin position="121"/>
        <end position="138"/>
    </location>
</feature>
<accession>A0AAX6GR07</accession>
<dbReference type="GO" id="GO:0016301">
    <property type="term" value="F:kinase activity"/>
    <property type="evidence" value="ECO:0007669"/>
    <property type="project" value="UniProtKB-KW"/>
</dbReference>
<feature type="region of interest" description="Disordered" evidence="1">
    <location>
        <begin position="1"/>
        <end position="27"/>
    </location>
</feature>
<evidence type="ECO:0000313" key="2">
    <source>
        <dbReference type="EMBL" id="KAJ6830737.1"/>
    </source>
</evidence>
<name>A0AAX6GR07_IRIPA</name>
<reference evidence="2" key="2">
    <citation type="submission" date="2023-04" db="EMBL/GenBank/DDBJ databases">
        <authorList>
            <person name="Bruccoleri R.E."/>
            <person name="Oakeley E.J."/>
            <person name="Faust A.-M."/>
            <person name="Dessus-Babus S."/>
            <person name="Altorfer M."/>
            <person name="Burckhardt D."/>
            <person name="Oertli M."/>
            <person name="Naumann U."/>
            <person name="Petersen F."/>
            <person name="Wong J."/>
        </authorList>
    </citation>
    <scope>NUCLEOTIDE SEQUENCE</scope>
    <source>
        <strain evidence="2">GSM-AAB239-AS_SAM_17_03QT</strain>
        <tissue evidence="2">Leaf</tissue>
    </source>
</reference>
<dbReference type="AlphaFoldDB" id="A0AAX6GR07"/>
<dbReference type="Proteomes" id="UP001140949">
    <property type="component" value="Unassembled WGS sequence"/>
</dbReference>
<dbReference type="EMBL" id="JANAVB010017200">
    <property type="protein sequence ID" value="KAJ6830737.1"/>
    <property type="molecule type" value="Genomic_DNA"/>
</dbReference>
<feature type="region of interest" description="Disordered" evidence="1">
    <location>
        <begin position="223"/>
        <end position="243"/>
    </location>
</feature>
<feature type="region of interest" description="Disordered" evidence="1">
    <location>
        <begin position="414"/>
        <end position="472"/>
    </location>
</feature>
<feature type="compositionally biased region" description="Basic residues" evidence="1">
    <location>
        <begin position="7"/>
        <end position="19"/>
    </location>
</feature>
<gene>
    <name evidence="2" type="ORF">M6B38_351240</name>
</gene>
<evidence type="ECO:0000313" key="3">
    <source>
        <dbReference type="Proteomes" id="UP001140949"/>
    </source>
</evidence>
<keyword evidence="2" id="KW-0418">Kinase</keyword>
<feature type="compositionally biased region" description="Basic residues" evidence="1">
    <location>
        <begin position="163"/>
        <end position="178"/>
    </location>
</feature>
<feature type="compositionally biased region" description="Basic and acidic residues" evidence="1">
    <location>
        <begin position="430"/>
        <end position="449"/>
    </location>
</feature>
<sequence length="472" mass="53029">MADLNNHHHRHLPNHHQHPKLPSSTPTLLLGRYEVGKLRPRHLRQGLPRPQHPHQRRGRHQGPRQGEDPQVRPRRPHKARDIHPPPRPPPQHRPALRGHGHQVQDLLRHGVRPRRRALPEGRQGPPQGGRRPQVLPAAHVRRRVLPRPRRLPPRPQAREPPPRRQRRPQGLRLRPQRRLRPDPPGRPLPHLLRDPGLRRPRGARQEGIRRRQGRHLVLRRHPLRPHGRLPPFPRSERHVDVSEDLQRRVPLPEVVLARARPPAVSPPRYQSADQDHHTGDHGVPLVQERLSPYQVLHRERRVPQMRRARFYPSTRGISFRREGEGEGGGSGGGSGGGIGIGVGFLGSLVPGRAIRRTQTPSAPCEAVEPECVRHNLVLERVRPLGTVRRGRGAGEVRVWRAGVEDHIEAGGDCQGCELHGAEEGLPGEPGGDKGGGEGPADDRGRDIRAHPVPHGGRGEEESRGPGGVRRVL</sequence>
<feature type="compositionally biased region" description="Basic residues" evidence="1">
    <location>
        <begin position="51"/>
        <end position="62"/>
    </location>
</feature>
<keyword evidence="2" id="KW-0808">Transferase</keyword>
<protein>
    <submittedName>
        <fullName evidence="2">CBL-interacting serine/threonine-protein kinase 12-like</fullName>
    </submittedName>
</protein>
<proteinExistence type="predicted"/>
<organism evidence="2 3">
    <name type="scientific">Iris pallida</name>
    <name type="common">Sweet iris</name>
    <dbReference type="NCBI Taxonomy" id="29817"/>
    <lineage>
        <taxon>Eukaryota</taxon>
        <taxon>Viridiplantae</taxon>
        <taxon>Streptophyta</taxon>
        <taxon>Embryophyta</taxon>
        <taxon>Tracheophyta</taxon>
        <taxon>Spermatophyta</taxon>
        <taxon>Magnoliopsida</taxon>
        <taxon>Liliopsida</taxon>
        <taxon>Asparagales</taxon>
        <taxon>Iridaceae</taxon>
        <taxon>Iridoideae</taxon>
        <taxon>Irideae</taxon>
        <taxon>Iris</taxon>
    </lineage>
</organism>
<feature type="compositionally biased region" description="Basic and acidic residues" evidence="1">
    <location>
        <begin position="234"/>
        <end position="243"/>
    </location>
</feature>
<feature type="compositionally biased region" description="Basic residues" evidence="1">
    <location>
        <begin position="139"/>
        <end position="152"/>
    </location>
</feature>
<reference evidence="2" key="1">
    <citation type="journal article" date="2023" name="GigaByte">
        <title>Genome assembly of the bearded iris, Iris pallida Lam.</title>
        <authorList>
            <person name="Bruccoleri R.E."/>
            <person name="Oakeley E.J."/>
            <person name="Faust A.M.E."/>
            <person name="Altorfer M."/>
            <person name="Dessus-Babus S."/>
            <person name="Burckhardt D."/>
            <person name="Oertli M."/>
            <person name="Naumann U."/>
            <person name="Petersen F."/>
            <person name="Wong J."/>
        </authorList>
    </citation>
    <scope>NUCLEOTIDE SEQUENCE</scope>
    <source>
        <strain evidence="2">GSM-AAB239-AS_SAM_17_03QT</strain>
    </source>
</reference>
<feature type="region of interest" description="Disordered" evidence="1">
    <location>
        <begin position="40"/>
        <end position="209"/>
    </location>
</feature>
<feature type="compositionally biased region" description="Basic and acidic residues" evidence="1">
    <location>
        <begin position="191"/>
        <end position="209"/>
    </location>
</feature>
<keyword evidence="3" id="KW-1185">Reference proteome</keyword>
<comment type="caution">
    <text evidence="2">The sequence shown here is derived from an EMBL/GenBank/DDBJ whole genome shotgun (WGS) entry which is preliminary data.</text>
</comment>